<accession>A0A382QIP3</accession>
<organism evidence="4">
    <name type="scientific">marine metagenome</name>
    <dbReference type="NCBI Taxonomy" id="408172"/>
    <lineage>
        <taxon>unclassified sequences</taxon>
        <taxon>metagenomes</taxon>
        <taxon>ecological metagenomes</taxon>
    </lineage>
</organism>
<feature type="non-terminal residue" evidence="4">
    <location>
        <position position="183"/>
    </location>
</feature>
<evidence type="ECO:0000259" key="3">
    <source>
        <dbReference type="SMART" id="SM00563"/>
    </source>
</evidence>
<dbReference type="PANTHER" id="PTHR10434">
    <property type="entry name" value="1-ACYL-SN-GLYCEROL-3-PHOSPHATE ACYLTRANSFERASE"/>
    <property type="match status" value="1"/>
</dbReference>
<evidence type="ECO:0000256" key="2">
    <source>
        <dbReference type="ARBA" id="ARBA00023315"/>
    </source>
</evidence>
<evidence type="ECO:0000313" key="4">
    <source>
        <dbReference type="EMBL" id="SVC85379.1"/>
    </source>
</evidence>
<keyword evidence="1" id="KW-0808">Transferase</keyword>
<keyword evidence="2" id="KW-0012">Acyltransferase</keyword>
<dbReference type="CDD" id="cd07989">
    <property type="entry name" value="LPLAT_AGPAT-like"/>
    <property type="match status" value="1"/>
</dbReference>
<dbReference type="PANTHER" id="PTHR10434:SF11">
    <property type="entry name" value="1-ACYL-SN-GLYCEROL-3-PHOSPHATE ACYLTRANSFERASE"/>
    <property type="match status" value="1"/>
</dbReference>
<name>A0A382QIP3_9ZZZZ</name>
<dbReference type="SUPFAM" id="SSF69593">
    <property type="entry name" value="Glycerol-3-phosphate (1)-acyltransferase"/>
    <property type="match status" value="1"/>
</dbReference>
<dbReference type="GO" id="GO:0006654">
    <property type="term" value="P:phosphatidic acid biosynthetic process"/>
    <property type="evidence" value="ECO:0007669"/>
    <property type="project" value="TreeGrafter"/>
</dbReference>
<dbReference type="AlphaFoldDB" id="A0A382QIP3"/>
<evidence type="ECO:0000256" key="1">
    <source>
        <dbReference type="ARBA" id="ARBA00022679"/>
    </source>
</evidence>
<dbReference type="GO" id="GO:0003841">
    <property type="term" value="F:1-acylglycerol-3-phosphate O-acyltransferase activity"/>
    <property type="evidence" value="ECO:0007669"/>
    <property type="project" value="TreeGrafter"/>
</dbReference>
<gene>
    <name evidence="4" type="ORF">METZ01_LOCUS338233</name>
</gene>
<dbReference type="Pfam" id="PF01553">
    <property type="entry name" value="Acyltransferase"/>
    <property type="match status" value="1"/>
</dbReference>
<sequence>MFLCSLGARIKIIGRHHVPDKGPYIVVINHFSYIDPVFVIHALRKPISFLAASDQVIETQFIWAPFLYGFIPTDRTNLAPSTIKNSIRALKNGEVLGVFPEGTSLSNVLRPAKNGAAFLSATAKTHLLPIGITGLENAWEMMFRGIRPSVNIRIGKPFGPFTLSKSKNDKERDLGEIGAEIMC</sequence>
<feature type="domain" description="Phospholipid/glycerol acyltransferase" evidence="3">
    <location>
        <begin position="24"/>
        <end position="135"/>
    </location>
</feature>
<protein>
    <recommendedName>
        <fullName evidence="3">Phospholipid/glycerol acyltransferase domain-containing protein</fullName>
    </recommendedName>
</protein>
<dbReference type="InterPro" id="IPR002123">
    <property type="entry name" value="Plipid/glycerol_acylTrfase"/>
</dbReference>
<dbReference type="EMBL" id="UINC01114808">
    <property type="protein sequence ID" value="SVC85379.1"/>
    <property type="molecule type" value="Genomic_DNA"/>
</dbReference>
<proteinExistence type="predicted"/>
<dbReference type="SMART" id="SM00563">
    <property type="entry name" value="PlsC"/>
    <property type="match status" value="1"/>
</dbReference>
<reference evidence="4" key="1">
    <citation type="submission" date="2018-05" db="EMBL/GenBank/DDBJ databases">
        <authorList>
            <person name="Lanie J.A."/>
            <person name="Ng W.-L."/>
            <person name="Kazmierczak K.M."/>
            <person name="Andrzejewski T.M."/>
            <person name="Davidsen T.M."/>
            <person name="Wayne K.J."/>
            <person name="Tettelin H."/>
            <person name="Glass J.I."/>
            <person name="Rusch D."/>
            <person name="Podicherti R."/>
            <person name="Tsui H.-C.T."/>
            <person name="Winkler M.E."/>
        </authorList>
    </citation>
    <scope>NUCLEOTIDE SEQUENCE</scope>
</reference>